<evidence type="ECO:0000259" key="5">
    <source>
        <dbReference type="SMART" id="SM00563"/>
    </source>
</evidence>
<feature type="domain" description="Phospholipid/glycerol acyltransferase" evidence="5">
    <location>
        <begin position="76"/>
        <end position="192"/>
    </location>
</feature>
<dbReference type="OrthoDB" id="9803035at2"/>
<dbReference type="Pfam" id="PF01553">
    <property type="entry name" value="Acyltransferase"/>
    <property type="match status" value="1"/>
</dbReference>
<dbReference type="SMART" id="SM00563">
    <property type="entry name" value="PlsC"/>
    <property type="match status" value="1"/>
</dbReference>
<accession>A0A1H5XQ28</accession>
<keyword evidence="4" id="KW-1133">Transmembrane helix</keyword>
<keyword evidence="3 6" id="KW-0012">Acyltransferase</keyword>
<evidence type="ECO:0000256" key="4">
    <source>
        <dbReference type="SAM" id="Phobius"/>
    </source>
</evidence>
<comment type="pathway">
    <text evidence="1">Lipid metabolism.</text>
</comment>
<evidence type="ECO:0000256" key="3">
    <source>
        <dbReference type="ARBA" id="ARBA00023315"/>
    </source>
</evidence>
<name>A0A1H5XQ28_9FLAO</name>
<evidence type="ECO:0000313" key="7">
    <source>
        <dbReference type="Proteomes" id="UP000236738"/>
    </source>
</evidence>
<organism evidence="6 7">
    <name type="scientific">Halpernia humi</name>
    <dbReference type="NCBI Taxonomy" id="493375"/>
    <lineage>
        <taxon>Bacteria</taxon>
        <taxon>Pseudomonadati</taxon>
        <taxon>Bacteroidota</taxon>
        <taxon>Flavobacteriia</taxon>
        <taxon>Flavobacteriales</taxon>
        <taxon>Weeksellaceae</taxon>
        <taxon>Chryseobacterium group</taxon>
        <taxon>Halpernia</taxon>
    </lineage>
</organism>
<evidence type="ECO:0000256" key="2">
    <source>
        <dbReference type="ARBA" id="ARBA00022679"/>
    </source>
</evidence>
<sequence length="245" mass="28743">MTVFFNYLWRLWFVILAVIATLFFGLFVYFLTFNPKHYKYCYFFIRLWCFTLFFGMGFRYKLIKETQKNIEKNQQYIFISNHTSIMDIMLPCILMPNHPLVYVGKKELVKIPIFGQIYKRICVMVDRESARSRADVYRRCAERMQEGQSIVIFPEGGVPDDTSVLLADFKDGAFTLATKHQFPLAVFTFVGLKEMFPFDNKIGHPGKVKVYFNAILDSSEKASVLKLKAREEIKKTLEKNIKPNI</sequence>
<dbReference type="AlphaFoldDB" id="A0A1H5XQ28"/>
<dbReference type="Proteomes" id="UP000236738">
    <property type="component" value="Unassembled WGS sequence"/>
</dbReference>
<dbReference type="CDD" id="cd07989">
    <property type="entry name" value="LPLAT_AGPAT-like"/>
    <property type="match status" value="1"/>
</dbReference>
<dbReference type="RefSeq" id="WP_103913483.1">
    <property type="nucleotide sequence ID" value="NZ_FNUS01000003.1"/>
</dbReference>
<keyword evidence="4" id="KW-0812">Transmembrane</keyword>
<evidence type="ECO:0000256" key="1">
    <source>
        <dbReference type="ARBA" id="ARBA00005189"/>
    </source>
</evidence>
<dbReference type="GO" id="GO:0003841">
    <property type="term" value="F:1-acylglycerol-3-phosphate O-acyltransferase activity"/>
    <property type="evidence" value="ECO:0007669"/>
    <property type="project" value="TreeGrafter"/>
</dbReference>
<dbReference type="PANTHER" id="PTHR10434">
    <property type="entry name" value="1-ACYL-SN-GLYCEROL-3-PHOSPHATE ACYLTRANSFERASE"/>
    <property type="match status" value="1"/>
</dbReference>
<protein>
    <submittedName>
        <fullName evidence="6">1-acyl-sn-glycerol-3-phosphate acyltransferase</fullName>
    </submittedName>
</protein>
<dbReference type="GO" id="GO:0006654">
    <property type="term" value="P:phosphatidic acid biosynthetic process"/>
    <property type="evidence" value="ECO:0007669"/>
    <property type="project" value="TreeGrafter"/>
</dbReference>
<keyword evidence="4" id="KW-0472">Membrane</keyword>
<keyword evidence="7" id="KW-1185">Reference proteome</keyword>
<gene>
    <name evidence="6" type="ORF">SAMN05421847_1498</name>
</gene>
<keyword evidence="2 6" id="KW-0808">Transferase</keyword>
<dbReference type="PANTHER" id="PTHR10434:SF40">
    <property type="entry name" value="1-ACYL-SN-GLYCEROL-3-PHOSPHATE ACYLTRANSFERASE"/>
    <property type="match status" value="1"/>
</dbReference>
<dbReference type="InterPro" id="IPR002123">
    <property type="entry name" value="Plipid/glycerol_acylTrfase"/>
</dbReference>
<feature type="transmembrane region" description="Helical" evidence="4">
    <location>
        <begin position="43"/>
        <end position="62"/>
    </location>
</feature>
<proteinExistence type="predicted"/>
<feature type="transmembrane region" description="Helical" evidence="4">
    <location>
        <begin position="7"/>
        <end position="31"/>
    </location>
</feature>
<reference evidence="7" key="1">
    <citation type="submission" date="2016-10" db="EMBL/GenBank/DDBJ databases">
        <authorList>
            <person name="Varghese N."/>
            <person name="Submissions S."/>
        </authorList>
    </citation>
    <scope>NUCLEOTIDE SEQUENCE [LARGE SCALE GENOMIC DNA]</scope>
    <source>
        <strain evidence="7">DSM 21580</strain>
    </source>
</reference>
<dbReference type="EMBL" id="FNUS01000003">
    <property type="protein sequence ID" value="SEG13356.1"/>
    <property type="molecule type" value="Genomic_DNA"/>
</dbReference>
<evidence type="ECO:0000313" key="6">
    <source>
        <dbReference type="EMBL" id="SEG13356.1"/>
    </source>
</evidence>
<dbReference type="SUPFAM" id="SSF69593">
    <property type="entry name" value="Glycerol-3-phosphate (1)-acyltransferase"/>
    <property type="match status" value="1"/>
</dbReference>